<dbReference type="SMART" id="SM00091">
    <property type="entry name" value="PAS"/>
    <property type="match status" value="1"/>
</dbReference>
<accession>A0AAD3TPU4</accession>
<evidence type="ECO:0000313" key="7">
    <source>
        <dbReference type="EMBL" id="GMK54509.1"/>
    </source>
</evidence>
<evidence type="ECO:0000313" key="8">
    <source>
        <dbReference type="Proteomes" id="UP001222932"/>
    </source>
</evidence>
<dbReference type="InterPro" id="IPR004358">
    <property type="entry name" value="Sig_transdc_His_kin-like_C"/>
</dbReference>
<dbReference type="SUPFAM" id="SSF55874">
    <property type="entry name" value="ATPase domain of HSP90 chaperone/DNA topoisomerase II/histidine kinase"/>
    <property type="match status" value="2"/>
</dbReference>
<dbReference type="PRINTS" id="PR00344">
    <property type="entry name" value="BCTRLSENSOR"/>
</dbReference>
<feature type="domain" description="Histidine kinase" evidence="5">
    <location>
        <begin position="1314"/>
        <end position="1587"/>
    </location>
</feature>
<dbReference type="InterPro" id="IPR035965">
    <property type="entry name" value="PAS-like_dom_sf"/>
</dbReference>
<dbReference type="SUPFAM" id="SSF52172">
    <property type="entry name" value="CheY-like"/>
    <property type="match status" value="2"/>
</dbReference>
<gene>
    <name evidence="7" type="ORF">CspeluHIS016_0110950</name>
</gene>
<dbReference type="SMART" id="SM00387">
    <property type="entry name" value="HATPase_c"/>
    <property type="match status" value="2"/>
</dbReference>
<feature type="region of interest" description="Disordered" evidence="4">
    <location>
        <begin position="146"/>
        <end position="204"/>
    </location>
</feature>
<dbReference type="CDD" id="cd00156">
    <property type="entry name" value="REC"/>
    <property type="match status" value="1"/>
</dbReference>
<proteinExistence type="predicted"/>
<organism evidence="7 8">
    <name type="scientific">Cutaneotrichosporon spelunceum</name>
    <dbReference type="NCBI Taxonomy" id="1672016"/>
    <lineage>
        <taxon>Eukaryota</taxon>
        <taxon>Fungi</taxon>
        <taxon>Dikarya</taxon>
        <taxon>Basidiomycota</taxon>
        <taxon>Agaricomycotina</taxon>
        <taxon>Tremellomycetes</taxon>
        <taxon>Trichosporonales</taxon>
        <taxon>Trichosporonaceae</taxon>
        <taxon>Cutaneotrichosporon</taxon>
    </lineage>
</organism>
<dbReference type="Gene3D" id="1.10.287.130">
    <property type="match status" value="2"/>
</dbReference>
<dbReference type="InterPro" id="IPR036097">
    <property type="entry name" value="HisK_dim/P_sf"/>
</dbReference>
<evidence type="ECO:0000256" key="4">
    <source>
        <dbReference type="SAM" id="MobiDB-lite"/>
    </source>
</evidence>
<feature type="modified residue" description="4-aspartylphosphate" evidence="2">
    <location>
        <position position="1694"/>
    </location>
</feature>
<dbReference type="CDD" id="cd00130">
    <property type="entry name" value="PAS"/>
    <property type="match status" value="1"/>
</dbReference>
<dbReference type="CDD" id="cd17546">
    <property type="entry name" value="REC_hyHK_CKI1_RcsC-like"/>
    <property type="match status" value="1"/>
</dbReference>
<feature type="domain" description="Histidine kinase" evidence="5">
    <location>
        <begin position="749"/>
        <end position="970"/>
    </location>
</feature>
<feature type="region of interest" description="Disordered" evidence="4">
    <location>
        <begin position="54"/>
        <end position="126"/>
    </location>
</feature>
<dbReference type="InterPro" id="IPR003661">
    <property type="entry name" value="HisK_dim/P_dom"/>
</dbReference>
<dbReference type="InterPro" id="IPR005467">
    <property type="entry name" value="His_kinase_dom"/>
</dbReference>
<protein>
    <submittedName>
        <fullName evidence="7">Uncharacterized protein</fullName>
    </submittedName>
</protein>
<comment type="caution">
    <text evidence="7">The sequence shown here is derived from an EMBL/GenBank/DDBJ whole genome shotgun (WGS) entry which is preliminary data.</text>
</comment>
<evidence type="ECO:0000256" key="2">
    <source>
        <dbReference type="PROSITE-ProRule" id="PRU00169"/>
    </source>
</evidence>
<dbReference type="Gene3D" id="3.40.50.2300">
    <property type="match status" value="2"/>
</dbReference>
<dbReference type="SMART" id="SM00388">
    <property type="entry name" value="HisKA"/>
    <property type="match status" value="2"/>
</dbReference>
<dbReference type="Proteomes" id="UP001222932">
    <property type="component" value="Unassembled WGS sequence"/>
</dbReference>
<dbReference type="PANTHER" id="PTHR43547">
    <property type="entry name" value="TWO-COMPONENT HISTIDINE KINASE"/>
    <property type="match status" value="1"/>
</dbReference>
<dbReference type="InterPro" id="IPR000014">
    <property type="entry name" value="PAS"/>
</dbReference>
<evidence type="ECO:0000259" key="5">
    <source>
        <dbReference type="PROSITE" id="PS50109"/>
    </source>
</evidence>
<feature type="compositionally biased region" description="Low complexity" evidence="4">
    <location>
        <begin position="153"/>
        <end position="179"/>
    </location>
</feature>
<dbReference type="FunFam" id="3.40.50.2300:FF:000307">
    <property type="entry name" value="Receptor-like histidine kinase BpdS"/>
    <property type="match status" value="1"/>
</dbReference>
<dbReference type="Gene3D" id="3.30.450.20">
    <property type="entry name" value="PAS domain"/>
    <property type="match status" value="2"/>
</dbReference>
<feature type="region of interest" description="Disordered" evidence="4">
    <location>
        <begin position="1823"/>
        <end position="1850"/>
    </location>
</feature>
<dbReference type="SUPFAM" id="SSF55785">
    <property type="entry name" value="PYP-like sensor domain (PAS domain)"/>
    <property type="match status" value="1"/>
</dbReference>
<evidence type="ECO:0000256" key="3">
    <source>
        <dbReference type="SAM" id="Coils"/>
    </source>
</evidence>
<dbReference type="Pfam" id="PF00512">
    <property type="entry name" value="HisKA"/>
    <property type="match status" value="1"/>
</dbReference>
<dbReference type="InterPro" id="IPR011006">
    <property type="entry name" value="CheY-like_superfamily"/>
</dbReference>
<sequence length="1850" mass="203139">MPYRELLSRASPPADLAGPAFDDAVATLPIAYLESYPLPAFVCCVRKRPLHKEPSAAADNRPGPPVLIHTNADGAVSNGSPRIRSLSVQSNSGVSSATSSSMQSHPTAATVTPSPTPTPPGDLHQWSANVVPSRSLANGLASPIRSSFSRANTEPPSHTSTSPPSITMSRSASRTTSASGPQWSWHKPFPEAHDTGEDQEPNDDVLRFHSVSPLSSRRGTHAGLQFASMMNSAVDKAHGKTSCVWHNTQWSQIVGDLPLAAIVDPTVFATLEGWVEADIETRNSCSNVSRDSTQFSLDVQGTNLRLIKTRHDKHPPGTILWIVTCTRMMERAYGVDMDRLTEQDYAPPITAPVALPRAADSSDSNQEYAKFADHPKAFGKEMRETWRMIWPEIEPLVNKALAGETSERANGPIFYQRNERGGYIEKHHSFTFHPIFDQGGKVLGIWNPIQDHTDSVLAERRLRTTTKLVEEVGFSRTPHQLYQVTSEVLSQNAADAPFVMIYSVKPSKSTSLSTASIEGASIDLDLRLESSVGVPAGHPSAIEKVHLSGITVTSASGSFTEEYLAERMGTVKVDASLDAPGLSHIVAVDMAQVGSPPASTLGSVFSYRSGHSRASAHSKGSASSRRHLSIAYDNSFWPIRKALETGQCVLVDSIQHYINGFPVRQWDELPDQAIVVPINNDPENKVPQAVMVMGLNVRRPFDEQYEDWINMIRGYLSSTLAAVTTLEEEVRLRFEKEKLEHAKSAWFRGAAHEFRTPLTLVAGPLQDILQTRLSCSQRKQLQMVRRNIALLEHLMTSLLDWTRLESGKVEARFILTDLADFITELVSVFRPAFDKLKIRFCVDTQAHDAVAVDPVLLEIVVTHLVINALKLTDKGTVSIQLAYTHDLASIIVSDTGIGMTATDMQSATDFFHRIQTAATNRGSTATGVGLSIIKEIVRLHNGKLSIRTKTKAGSSGDTGSTFTASFPLNNEPNVDTIITVPFGTYAKQVADEIREWSKEGDSPLEDSALVEGASGSIARPASEASGSLTSTELTDGLMFQHEDVLLVVDNNIEMRAYIKTLFERFCTVVEAASAEEALEVVKTVEPNLVISELDMRSMSGIELLHELRLVDNLRFIPMVLISSTTDEEQRVAAFLAGVDDFVSKPFKPRELLLRAHLHMQMGKKRTKLERMFAERRLELSVLADYCPSGIMRTDAEGKVMYANQAFRDPAGMVLDNDPHRWLDFCDDESRSGVERAWAEMLQCQLRTTNLQWKWTTGRTMSGVLIRLDIIQPGLSGILMCVTDITDQVERLDEAQRRRIEAEESKHQQELLVDLTSHEIRTPVSAILQCSSLVKENLVALKEQLRFTGDNGFKPSPGLLADLEEDVAALESIYQCGLVQERIAGDVLSLARIQLGMLSLHFIEMDLRQEAKKVLSVFASEAKMKKLDIVLELGKTLDALQIRGIKTDPVRLGQVLTNLTANAIRFTGASETRQVTVHYEVSLEPPLPGMFEPPLSKLAPLVAPLAEDTPIYLYVSVADTGPGMTPDEQKMLFQRFQQSNKMIHTRYGGSGLGLFICKMITELLGGAIGVRSELGVGSTFSFWIETRTVAPPKVSQSVQPWSLVTPPPTVCAVLGEPVTETASSQPSAEVEAEPLRLLIVEDNIINQTVLKRQLVKAGFVCDTANDGQEALVSIHEANRVSRHACRPGYDVVLMDLEMPVMDGLTTIRHIRDAEVRGILRPHLVLALTGNARQGQIDQALAAGMNDVVIKPYRLPALIAKIRAAAQSHRDRVQDDWPNKHVRLEQSLSPSPSPSYDINAEGHAVLSEANVARLSQRAQISPLSRNFGGNGTLLSEPLPLPAEVPEHTAGSN</sequence>
<dbReference type="Pfam" id="PF00072">
    <property type="entry name" value="Response_reg"/>
    <property type="match status" value="2"/>
</dbReference>
<dbReference type="Gene3D" id="3.30.565.10">
    <property type="entry name" value="Histidine kinase-like ATPase, C-terminal domain"/>
    <property type="match status" value="2"/>
</dbReference>
<dbReference type="PANTHER" id="PTHR43547:SF2">
    <property type="entry name" value="HYBRID SIGNAL TRANSDUCTION HISTIDINE KINASE C"/>
    <property type="match status" value="1"/>
</dbReference>
<evidence type="ECO:0000259" key="6">
    <source>
        <dbReference type="PROSITE" id="PS50110"/>
    </source>
</evidence>
<dbReference type="GO" id="GO:0000155">
    <property type="term" value="F:phosphorelay sensor kinase activity"/>
    <property type="evidence" value="ECO:0007669"/>
    <property type="project" value="InterPro"/>
</dbReference>
<dbReference type="InterPro" id="IPR036890">
    <property type="entry name" value="HATPase_C_sf"/>
</dbReference>
<keyword evidence="1 2" id="KW-0597">Phosphoprotein</keyword>
<keyword evidence="8" id="KW-1185">Reference proteome</keyword>
<dbReference type="PROSITE" id="PS50109">
    <property type="entry name" value="HIS_KIN"/>
    <property type="match status" value="2"/>
</dbReference>
<name>A0AAD3TPU4_9TREE</name>
<feature type="domain" description="Response regulatory" evidence="6">
    <location>
        <begin position="1043"/>
        <end position="1159"/>
    </location>
</feature>
<dbReference type="InterPro" id="IPR001789">
    <property type="entry name" value="Sig_transdc_resp-reg_receiver"/>
</dbReference>
<reference evidence="7" key="2">
    <citation type="submission" date="2023-06" db="EMBL/GenBank/DDBJ databases">
        <authorList>
            <person name="Kobayashi Y."/>
            <person name="Kayamori A."/>
            <person name="Aoki K."/>
            <person name="Shiwa Y."/>
            <person name="Fujita N."/>
            <person name="Sugita T."/>
            <person name="Iwasaki W."/>
            <person name="Tanaka N."/>
            <person name="Takashima M."/>
        </authorList>
    </citation>
    <scope>NUCLEOTIDE SEQUENCE</scope>
    <source>
        <strain evidence="7">HIS016</strain>
    </source>
</reference>
<feature type="coiled-coil region" evidence="3">
    <location>
        <begin position="1284"/>
        <end position="1311"/>
    </location>
</feature>
<dbReference type="CDD" id="cd00082">
    <property type="entry name" value="HisKA"/>
    <property type="match status" value="2"/>
</dbReference>
<dbReference type="InterPro" id="IPR003594">
    <property type="entry name" value="HATPase_dom"/>
</dbReference>
<dbReference type="SUPFAM" id="SSF47384">
    <property type="entry name" value="Homodimeric domain of signal transducing histidine kinase"/>
    <property type="match status" value="2"/>
</dbReference>
<reference evidence="7" key="1">
    <citation type="journal article" date="2023" name="BMC Genomics">
        <title>Chromosome-level genome assemblies of Cutaneotrichosporon spp. (Trichosporonales, Basidiomycota) reveal imbalanced evolution between nucleotide sequences and chromosome synteny.</title>
        <authorList>
            <person name="Kobayashi Y."/>
            <person name="Kayamori A."/>
            <person name="Aoki K."/>
            <person name="Shiwa Y."/>
            <person name="Matsutani M."/>
            <person name="Fujita N."/>
            <person name="Sugita T."/>
            <person name="Iwasaki W."/>
            <person name="Tanaka N."/>
            <person name="Takashima M."/>
        </authorList>
    </citation>
    <scope>NUCLEOTIDE SEQUENCE</scope>
    <source>
        <strain evidence="7">HIS016</strain>
    </source>
</reference>
<dbReference type="PROSITE" id="PS50110">
    <property type="entry name" value="RESPONSE_REGULATORY"/>
    <property type="match status" value="2"/>
</dbReference>
<keyword evidence="3" id="KW-0175">Coiled coil</keyword>
<comment type="caution">
    <text evidence="2">Lacks conserved residue(s) required for the propagation of feature annotation.</text>
</comment>
<dbReference type="SMART" id="SM00448">
    <property type="entry name" value="REC"/>
    <property type="match status" value="2"/>
</dbReference>
<feature type="compositionally biased region" description="Low complexity" evidence="4">
    <location>
        <begin position="85"/>
        <end position="113"/>
    </location>
</feature>
<feature type="domain" description="Response regulatory" evidence="6">
    <location>
        <begin position="1635"/>
        <end position="1764"/>
    </location>
</feature>
<evidence type="ECO:0000256" key="1">
    <source>
        <dbReference type="ARBA" id="ARBA00022553"/>
    </source>
</evidence>
<dbReference type="Pfam" id="PF02518">
    <property type="entry name" value="HATPase_c"/>
    <property type="match status" value="2"/>
</dbReference>
<dbReference type="EMBL" id="BTCM01000001">
    <property type="protein sequence ID" value="GMK54509.1"/>
    <property type="molecule type" value="Genomic_DNA"/>
</dbReference>